<feature type="region of interest" description="Disordered" evidence="1">
    <location>
        <begin position="1"/>
        <end position="60"/>
    </location>
</feature>
<gene>
    <name evidence="2" type="ORF">QQF64_011951</name>
</gene>
<comment type="caution">
    <text evidence="2">The sequence shown here is derived from an EMBL/GenBank/DDBJ whole genome shotgun (WGS) entry which is preliminary data.</text>
</comment>
<keyword evidence="3" id="KW-1185">Reference proteome</keyword>
<reference evidence="2 3" key="1">
    <citation type="submission" date="2023-09" db="EMBL/GenBank/DDBJ databases">
        <authorList>
            <person name="Wang M."/>
        </authorList>
    </citation>
    <scope>NUCLEOTIDE SEQUENCE [LARGE SCALE GENOMIC DNA]</scope>
    <source>
        <strain evidence="2">GT-2023</strain>
        <tissue evidence="2">Liver</tissue>
    </source>
</reference>
<evidence type="ECO:0000256" key="1">
    <source>
        <dbReference type="SAM" id="MobiDB-lite"/>
    </source>
</evidence>
<feature type="compositionally biased region" description="Basic and acidic residues" evidence="1">
    <location>
        <begin position="18"/>
        <end position="27"/>
    </location>
</feature>
<organism evidence="2 3">
    <name type="scientific">Cirrhinus molitorella</name>
    <name type="common">mud carp</name>
    <dbReference type="NCBI Taxonomy" id="172907"/>
    <lineage>
        <taxon>Eukaryota</taxon>
        <taxon>Metazoa</taxon>
        <taxon>Chordata</taxon>
        <taxon>Craniata</taxon>
        <taxon>Vertebrata</taxon>
        <taxon>Euteleostomi</taxon>
        <taxon>Actinopterygii</taxon>
        <taxon>Neopterygii</taxon>
        <taxon>Teleostei</taxon>
        <taxon>Ostariophysi</taxon>
        <taxon>Cypriniformes</taxon>
        <taxon>Cyprinidae</taxon>
        <taxon>Labeoninae</taxon>
        <taxon>Labeonini</taxon>
        <taxon>Cirrhinus</taxon>
    </lineage>
</organism>
<accession>A0ABR3LWL8</accession>
<evidence type="ECO:0000313" key="3">
    <source>
        <dbReference type="Proteomes" id="UP001558613"/>
    </source>
</evidence>
<sequence>MNERTFALGASMWTKRGGGGEREKTEDTDSNTEETRSWGGGKVTDGEKASKRERAMENQREEIRVTELDQADERVQGERTGTRAEWGFQRLFQVLETWMQHRNKKQDGKFLLSHWYNV</sequence>
<protein>
    <submittedName>
        <fullName evidence="2">Uncharacterized protein</fullName>
    </submittedName>
</protein>
<name>A0ABR3LWL8_9TELE</name>
<dbReference type="EMBL" id="JAYMGO010000018">
    <property type="protein sequence ID" value="KAL1256406.1"/>
    <property type="molecule type" value="Genomic_DNA"/>
</dbReference>
<proteinExistence type="predicted"/>
<feature type="non-terminal residue" evidence="2">
    <location>
        <position position="118"/>
    </location>
</feature>
<dbReference type="Proteomes" id="UP001558613">
    <property type="component" value="Unassembled WGS sequence"/>
</dbReference>
<evidence type="ECO:0000313" key="2">
    <source>
        <dbReference type="EMBL" id="KAL1256406.1"/>
    </source>
</evidence>
<feature type="compositionally biased region" description="Basic and acidic residues" evidence="1">
    <location>
        <begin position="44"/>
        <end position="60"/>
    </location>
</feature>